<sequence length="207" mass="23918">MRTPEADRVRLVIQGLSVGGKQTVTHQLLFEALGCSDEPAKSRVRRQVNDMARRQELIRVEDGVFRFNPHAVGKQQGEFLQRVWRAIRSAKSGFSYQDLASVTRVSYDHVRRYCLWLAEEGYVGRHGMRGAAQLFRATEKARQQIETPYPPRRINDPFEAEKRSALELVRLFLLHDPYQPAVRAKIVDNCRTILARFEKEEEEVSHG</sequence>
<evidence type="ECO:0000313" key="1">
    <source>
        <dbReference type="EMBL" id="BAH74942.1"/>
    </source>
</evidence>
<gene>
    <name evidence="1" type="ordered locus">DMR_14510</name>
</gene>
<keyword evidence="2" id="KW-1185">Reference proteome</keyword>
<accession>C4XNG7</accession>
<dbReference type="KEGG" id="dma:DMR_14510"/>
<organism evidence="1 2">
    <name type="scientific">Solidesulfovibrio magneticus (strain ATCC 700980 / DSM 13731 / RS-1)</name>
    <name type="common">Desulfovibrio magneticus</name>
    <dbReference type="NCBI Taxonomy" id="573370"/>
    <lineage>
        <taxon>Bacteria</taxon>
        <taxon>Pseudomonadati</taxon>
        <taxon>Thermodesulfobacteriota</taxon>
        <taxon>Desulfovibrionia</taxon>
        <taxon>Desulfovibrionales</taxon>
        <taxon>Desulfovibrionaceae</taxon>
        <taxon>Solidesulfovibrio</taxon>
    </lineage>
</organism>
<name>C4XNG7_SOLM1</name>
<dbReference type="OrthoDB" id="5450103at2"/>
<reference evidence="1 2" key="1">
    <citation type="journal article" date="2009" name="Genome Res.">
        <title>Whole genome sequence of Desulfovibrio magneticus strain RS-1 revealed common gene clusters in magnetotactic bacteria.</title>
        <authorList>
            <person name="Nakazawa H."/>
            <person name="Arakaki A."/>
            <person name="Narita-Yamada S."/>
            <person name="Yashiro I."/>
            <person name="Jinno K."/>
            <person name="Aoki N."/>
            <person name="Tsuruyama A."/>
            <person name="Okamura Y."/>
            <person name="Tanikawa S."/>
            <person name="Fujita N."/>
            <person name="Takeyama H."/>
            <person name="Matsunaga T."/>
        </authorList>
    </citation>
    <scope>NUCLEOTIDE SEQUENCE [LARGE SCALE GENOMIC DNA]</scope>
    <source>
        <strain evidence="2">ATCC 700980 / DSM 13731 / RS-1</strain>
    </source>
</reference>
<dbReference type="EMBL" id="AP010904">
    <property type="protein sequence ID" value="BAH74942.1"/>
    <property type="molecule type" value="Genomic_DNA"/>
</dbReference>
<proteinExistence type="predicted"/>
<evidence type="ECO:0000313" key="2">
    <source>
        <dbReference type="Proteomes" id="UP000009071"/>
    </source>
</evidence>
<dbReference type="eggNOG" id="ENOG5033XA5">
    <property type="taxonomic scope" value="Bacteria"/>
</dbReference>
<dbReference type="AlphaFoldDB" id="C4XNG7"/>
<dbReference type="HOGENOM" id="CLU_111942_0_0_7"/>
<dbReference type="STRING" id="573370.DMR_14510"/>
<dbReference type="Proteomes" id="UP000009071">
    <property type="component" value="Chromosome"/>
</dbReference>
<dbReference type="RefSeq" id="WP_015860152.1">
    <property type="nucleotide sequence ID" value="NC_012796.1"/>
</dbReference>
<protein>
    <submittedName>
        <fullName evidence="1">Uncharacterized protein</fullName>
    </submittedName>
</protein>